<dbReference type="SUPFAM" id="SSF56935">
    <property type="entry name" value="Porins"/>
    <property type="match status" value="1"/>
</dbReference>
<dbReference type="Gene3D" id="2.60.40.1930">
    <property type="match status" value="1"/>
</dbReference>
<evidence type="ECO:0000313" key="2">
    <source>
        <dbReference type="EMBL" id="PTX58528.1"/>
    </source>
</evidence>
<keyword evidence="3" id="KW-1185">Reference proteome</keyword>
<dbReference type="RefSeq" id="WP_108116719.1">
    <property type="nucleotide sequence ID" value="NZ_QBKT01000013.1"/>
</dbReference>
<dbReference type="OrthoDB" id="679547at2"/>
<evidence type="ECO:0000256" key="1">
    <source>
        <dbReference type="SAM" id="SignalP"/>
    </source>
</evidence>
<name>A0A2T6BR32_9FLAO</name>
<dbReference type="AlphaFoldDB" id="A0A2T6BR32"/>
<proteinExistence type="predicted"/>
<evidence type="ECO:0000313" key="3">
    <source>
        <dbReference type="Proteomes" id="UP000244090"/>
    </source>
</evidence>
<dbReference type="Proteomes" id="UP000244090">
    <property type="component" value="Unassembled WGS sequence"/>
</dbReference>
<accession>A0A2T6BR32</accession>
<protein>
    <recommendedName>
        <fullName evidence="4">TonB-dependent receptor-like protein</fullName>
    </recommendedName>
</protein>
<dbReference type="EMBL" id="QBKT01000013">
    <property type="protein sequence ID" value="PTX58528.1"/>
    <property type="molecule type" value="Genomic_DNA"/>
</dbReference>
<feature type="signal peptide" evidence="1">
    <location>
        <begin position="1"/>
        <end position="20"/>
    </location>
</feature>
<sequence length="794" mass="90443">MKKIYYFVCILLCFGWNAFSQTTTVSERYQTHFKLSDQASVYLHLNKTSYLVGEEVWFKAYTFSRKDEKIAIYPTNLYVAIYDASGTEISKKLIRLQQGLGYGNFELDEKFNSGTYYIKAATQQMLDVQKKDAFIAEIVVYGKNKLADSQTTKAYDIQFLPEGGHLVKNIENTVAFKAINQEGKGVYVSGQIYDENNTEITTFEGNNYGIGTFQLTPKNNTNYKAKITFEEEKTSEQFLPKAKNTGIAIQVNAFEQDSIKISLQTNSETLSSIISKEYTLLIHKDGKARTLPFSFKDDKKALLRIPRNRLFHGVNTITLFDGKVPVLERMFFNQKVPKKLSVMVKKDTVENEYASFSVYLVKRKSGILDANVSISVLPATTEAYNPAHSIFSEFYLKPYVRGEIENPKYYFPNTTKTKREALDALLITQGWSAYDWTPIFEKAPKKSNTDRGITINGTLNFPVKRVKGLFLHDTKAQAAQFIPLNNERKFVIKNLYPQEGEALRFSAVGYNQTFIKPKLYLNYSANNEKETLPKNTKIDRSFLNKNTIFILPDGFFPKDAVDLDAVLLEGSNKKTKETRDPMMVNGKETKFGEKEYLQYPQVKDFIENSGYDVSDDPFDMQNLRIFTRKKLTLQAGNPPGYISPLIFVDGAPLTDFAMLRNFSSANVDRIIVNKTGQGYGVRGVGGVIKIFTRKNPLVVGENVPRESYVAYTPPIGFSVPKQYYEPKYQSYTDNTFQRFGAIDWRPNNTIPRRGALNFSVQHRNLKAIVMYIEGISKDGSLISEKRIIELVESD</sequence>
<keyword evidence="1" id="KW-0732">Signal</keyword>
<comment type="caution">
    <text evidence="2">The sequence shown here is derived from an EMBL/GenBank/DDBJ whole genome shotgun (WGS) entry which is preliminary data.</text>
</comment>
<gene>
    <name evidence="2" type="ORF">C8N46_11318</name>
</gene>
<organism evidence="2 3">
    <name type="scientific">Kordia periserrulae</name>
    <dbReference type="NCBI Taxonomy" id="701523"/>
    <lineage>
        <taxon>Bacteria</taxon>
        <taxon>Pseudomonadati</taxon>
        <taxon>Bacteroidota</taxon>
        <taxon>Flavobacteriia</taxon>
        <taxon>Flavobacteriales</taxon>
        <taxon>Flavobacteriaceae</taxon>
        <taxon>Kordia</taxon>
    </lineage>
</organism>
<dbReference type="InterPro" id="IPR037066">
    <property type="entry name" value="Plug_dom_sf"/>
</dbReference>
<reference evidence="2 3" key="1">
    <citation type="submission" date="2018-04" db="EMBL/GenBank/DDBJ databases">
        <title>Genomic Encyclopedia of Archaeal and Bacterial Type Strains, Phase II (KMG-II): from individual species to whole genera.</title>
        <authorList>
            <person name="Goeker M."/>
        </authorList>
    </citation>
    <scope>NUCLEOTIDE SEQUENCE [LARGE SCALE GENOMIC DNA]</scope>
    <source>
        <strain evidence="2 3">DSM 25731</strain>
    </source>
</reference>
<feature type="chain" id="PRO_5015611690" description="TonB-dependent receptor-like protein" evidence="1">
    <location>
        <begin position="21"/>
        <end position="794"/>
    </location>
</feature>
<dbReference type="Gene3D" id="2.170.130.10">
    <property type="entry name" value="TonB-dependent receptor, plug domain"/>
    <property type="match status" value="1"/>
</dbReference>
<evidence type="ECO:0008006" key="4">
    <source>
        <dbReference type="Google" id="ProtNLM"/>
    </source>
</evidence>